<keyword evidence="2" id="KW-0489">Methyltransferase</keyword>
<evidence type="ECO:0000313" key="2">
    <source>
        <dbReference type="EMBL" id="KZZ93594.1"/>
    </source>
</evidence>
<dbReference type="GO" id="GO:0032259">
    <property type="term" value="P:methylation"/>
    <property type="evidence" value="ECO:0007669"/>
    <property type="project" value="UniProtKB-KW"/>
</dbReference>
<dbReference type="Gene3D" id="3.40.50.150">
    <property type="entry name" value="Vaccinia Virus protein VP39"/>
    <property type="match status" value="1"/>
</dbReference>
<keyword evidence="3" id="KW-1185">Reference proteome</keyword>
<dbReference type="AlphaFoldDB" id="A0A168A834"/>
<dbReference type="GO" id="GO:0008168">
    <property type="term" value="F:methyltransferase activity"/>
    <property type="evidence" value="ECO:0007669"/>
    <property type="project" value="UniProtKB-KW"/>
</dbReference>
<name>A0A168A834_9EURO</name>
<keyword evidence="2" id="KW-0808">Transferase</keyword>
<dbReference type="InterPro" id="IPR025714">
    <property type="entry name" value="Methyltranfer_dom"/>
</dbReference>
<sequence length="268" mass="29646">MAFKQVYTTDHSTNVIRTHGWRTIANSAAYVLPVLRPDMKILDVGCGPGSITIDFAQRCPQGHVIGVEYIEDPLPGARAGAEAAGLKNIEFQVGDVHDLPFPDDTFDLVHVHQVLQHVDDPVHALKEMRRVCKPGGIVAARESDALSWYPDSEGIALWAATDKKMRADKGGDPHCGRKIHVFAKQAGFELDKIKRSAGSWCFSTREEREYWGGSMGARAQSSGFAETAVKDGYLTKEQVTKIVDGWREFVEDENAWFGLMNGEILCTK</sequence>
<dbReference type="EMBL" id="AZGZ01000008">
    <property type="protein sequence ID" value="KZZ93594.1"/>
    <property type="molecule type" value="Genomic_DNA"/>
</dbReference>
<dbReference type="InterPro" id="IPR029063">
    <property type="entry name" value="SAM-dependent_MTases_sf"/>
</dbReference>
<organism evidence="2 3">
    <name type="scientific">Ascosphaera apis ARSEF 7405</name>
    <dbReference type="NCBI Taxonomy" id="392613"/>
    <lineage>
        <taxon>Eukaryota</taxon>
        <taxon>Fungi</taxon>
        <taxon>Dikarya</taxon>
        <taxon>Ascomycota</taxon>
        <taxon>Pezizomycotina</taxon>
        <taxon>Eurotiomycetes</taxon>
        <taxon>Eurotiomycetidae</taxon>
        <taxon>Onygenales</taxon>
        <taxon>Ascosphaeraceae</taxon>
        <taxon>Ascosphaera</taxon>
    </lineage>
</organism>
<reference evidence="2 3" key="1">
    <citation type="journal article" date="2016" name="Genome Biol. Evol.">
        <title>Divergent and convergent evolution of fungal pathogenicity.</title>
        <authorList>
            <person name="Shang Y."/>
            <person name="Xiao G."/>
            <person name="Zheng P."/>
            <person name="Cen K."/>
            <person name="Zhan S."/>
            <person name="Wang C."/>
        </authorList>
    </citation>
    <scope>NUCLEOTIDE SEQUENCE [LARGE SCALE GENOMIC DNA]</scope>
    <source>
        <strain evidence="2 3">ARSEF 7405</strain>
    </source>
</reference>
<dbReference type="Pfam" id="PF13847">
    <property type="entry name" value="Methyltransf_31"/>
    <property type="match status" value="1"/>
</dbReference>
<evidence type="ECO:0000259" key="1">
    <source>
        <dbReference type="Pfam" id="PF13847"/>
    </source>
</evidence>
<dbReference type="VEuPathDB" id="FungiDB:AAP_02386"/>
<protein>
    <submittedName>
        <fullName evidence="2">Methyltransferase type 11</fullName>
    </submittedName>
</protein>
<comment type="caution">
    <text evidence="2">The sequence shown here is derived from an EMBL/GenBank/DDBJ whole genome shotgun (WGS) entry which is preliminary data.</text>
</comment>
<gene>
    <name evidence="2" type="ORF">AAP_02386</name>
</gene>
<dbReference type="PANTHER" id="PTHR43591:SF24">
    <property type="entry name" value="2-METHOXY-6-POLYPRENYL-1,4-BENZOQUINOL METHYLASE, MITOCHONDRIAL"/>
    <property type="match status" value="1"/>
</dbReference>
<dbReference type="CDD" id="cd02440">
    <property type="entry name" value="AdoMet_MTases"/>
    <property type="match status" value="1"/>
</dbReference>
<dbReference type="Proteomes" id="UP000242877">
    <property type="component" value="Unassembled WGS sequence"/>
</dbReference>
<feature type="domain" description="Methyltransferase" evidence="1">
    <location>
        <begin position="37"/>
        <end position="163"/>
    </location>
</feature>
<proteinExistence type="predicted"/>
<accession>A0A168A834</accession>
<evidence type="ECO:0000313" key="3">
    <source>
        <dbReference type="Proteomes" id="UP000242877"/>
    </source>
</evidence>
<dbReference type="PANTHER" id="PTHR43591">
    <property type="entry name" value="METHYLTRANSFERASE"/>
    <property type="match status" value="1"/>
</dbReference>
<dbReference type="OrthoDB" id="10017101at2759"/>
<dbReference type="SUPFAM" id="SSF53335">
    <property type="entry name" value="S-adenosyl-L-methionine-dependent methyltransferases"/>
    <property type="match status" value="1"/>
</dbReference>